<keyword evidence="3" id="KW-1185">Reference proteome</keyword>
<dbReference type="AlphaFoldDB" id="A0A1L6MWY4"/>
<evidence type="ECO:0008006" key="4">
    <source>
        <dbReference type="Google" id="ProtNLM"/>
    </source>
</evidence>
<evidence type="ECO:0000256" key="1">
    <source>
        <dbReference type="SAM" id="MobiDB-lite"/>
    </source>
</evidence>
<organism evidence="2 3">
    <name type="scientific">Pajaroellobacter abortibovis</name>
    <dbReference type="NCBI Taxonomy" id="1882918"/>
    <lineage>
        <taxon>Bacteria</taxon>
        <taxon>Pseudomonadati</taxon>
        <taxon>Myxococcota</taxon>
        <taxon>Polyangia</taxon>
        <taxon>Polyangiales</taxon>
        <taxon>Polyangiaceae</taxon>
    </lineage>
</organism>
<feature type="region of interest" description="Disordered" evidence="1">
    <location>
        <begin position="68"/>
        <end position="95"/>
    </location>
</feature>
<dbReference type="Proteomes" id="UP000185544">
    <property type="component" value="Chromosome"/>
</dbReference>
<feature type="compositionally biased region" description="Low complexity" evidence="1">
    <location>
        <begin position="133"/>
        <end position="155"/>
    </location>
</feature>
<evidence type="ECO:0000313" key="2">
    <source>
        <dbReference type="EMBL" id="APS00032.1"/>
    </source>
</evidence>
<dbReference type="Gene3D" id="3.30.1150.10">
    <property type="match status" value="1"/>
</dbReference>
<name>A0A1L6MWY4_9BACT</name>
<gene>
    <name evidence="2" type="ORF">BCY86_04545</name>
</gene>
<dbReference type="STRING" id="1882918.BCY86_04545"/>
<accession>A0A1L6MWY4</accession>
<reference evidence="2 3" key="1">
    <citation type="submission" date="2016-08" db="EMBL/GenBank/DDBJ databases">
        <title>Identification and validation of antigenic proteins from Pajaroellobacter abortibovis using de-novo genome sequence assembly and reverse vaccinology.</title>
        <authorList>
            <person name="Welly B.T."/>
            <person name="Miller M.R."/>
            <person name="Stott J.L."/>
            <person name="Blanchard M.T."/>
            <person name="Islas-Trejo A.D."/>
            <person name="O'Rourke S.M."/>
            <person name="Young A.E."/>
            <person name="Medrano J.F."/>
            <person name="Van Eenennaam A.L."/>
        </authorList>
    </citation>
    <scope>NUCLEOTIDE SEQUENCE [LARGE SCALE GENOMIC DNA]</scope>
    <source>
        <strain evidence="2 3">BTF92-0548A/99-0131</strain>
    </source>
</reference>
<feature type="region of interest" description="Disordered" evidence="1">
    <location>
        <begin position="131"/>
        <end position="155"/>
    </location>
</feature>
<sequence length="315" mass="34258">MMDPLIEQTLERQKAIKVGISVTLGIHALPLVGWQVLHLMHVPLSPVPDYVSSSKPSIAAALVHMEREQASPLKGEQPVPQTELPPVSPSNSVLPPEEMASIQAQDNLNKEPSIHKIPEKIMDAGAVNPRVLASPKSTSKPAPSSLPSSSVASSEKGVTSDLTKLIAHSSLFAEEQMKGQWQGDVDRMGIAQGGKGGGDPNAKKQGDEYSARLSQFFHERWQYPMLISQEQANHLCVIYRITVNQKMQISRVESAPIRKSGHELFDDSALSMLMKLLEGRVALPEPPSSIENLYKGRVIQIVLSGNLQGDTSSCK</sequence>
<dbReference type="KEGG" id="pabo:BCY86_04545"/>
<evidence type="ECO:0000313" key="3">
    <source>
        <dbReference type="Proteomes" id="UP000185544"/>
    </source>
</evidence>
<dbReference type="OrthoDB" id="5502362at2"/>
<dbReference type="EMBL" id="CP016908">
    <property type="protein sequence ID" value="APS00032.1"/>
    <property type="molecule type" value="Genomic_DNA"/>
</dbReference>
<protein>
    <recommendedName>
        <fullName evidence="4">TonB C-terminal domain-containing protein</fullName>
    </recommendedName>
</protein>
<proteinExistence type="predicted"/>
<dbReference type="SUPFAM" id="SSF74653">
    <property type="entry name" value="TolA/TonB C-terminal domain"/>
    <property type="match status" value="1"/>
</dbReference>
<dbReference type="RefSeq" id="WP_075276698.1">
    <property type="nucleotide sequence ID" value="NZ_CP016908.1"/>
</dbReference>